<evidence type="ECO:0000313" key="2">
    <source>
        <dbReference type="EMBL" id="OSY34722.1"/>
    </source>
</evidence>
<evidence type="ECO:0000313" key="3">
    <source>
        <dbReference type="Proteomes" id="UP000194225"/>
    </source>
</evidence>
<reference evidence="2 3" key="1">
    <citation type="submission" date="2016-09" db="EMBL/GenBank/DDBJ databases">
        <title>Streptomyces platensis DSM40041, a candidate organism with high potential of specific P450 cytochromes.</title>
        <authorList>
            <person name="Grumaz C."/>
            <person name="Vainshtein Y."/>
            <person name="Kirstahler P."/>
            <person name="Sohn K."/>
        </authorList>
    </citation>
    <scope>NUCLEOTIDE SEQUENCE [LARGE SCALE GENOMIC DNA]</scope>
    <source>
        <strain evidence="2 3">DSM 40041</strain>
    </source>
</reference>
<keyword evidence="3" id="KW-1185">Reference proteome</keyword>
<dbReference type="Proteomes" id="UP000194225">
    <property type="component" value="Unassembled WGS sequence"/>
</dbReference>
<evidence type="ECO:0000256" key="1">
    <source>
        <dbReference type="SAM" id="MobiDB-lite"/>
    </source>
</evidence>
<sequence>MERRMSGGGEDKRRSEGEDIARARDTARVPGLFGRHVGGRADGHIGHRQPGVGHPGGDTEVDHPGAVLDDQHIRRLQVAVDQARAVDGLKRLGDPGRQPAHRLGRERPALIDYFLEGGRGDIGRREPGHRRARVGVHHRGRVEAADRAGRLDLAGEADPEQLVLGELGTHRLDRHAPPGRRAREIDQSHTAGPETTEYLERADPPGIVLRQLLQLLHHLPATSPWGIKRDSH</sequence>
<accession>A0ABX3XKL7</accession>
<comment type="caution">
    <text evidence="2">The sequence shown here is derived from an EMBL/GenBank/DDBJ whole genome shotgun (WGS) entry which is preliminary data.</text>
</comment>
<organism evidence="2 3">
    <name type="scientific">Streptomyces platensis</name>
    <dbReference type="NCBI Taxonomy" id="58346"/>
    <lineage>
        <taxon>Bacteria</taxon>
        <taxon>Bacillati</taxon>
        <taxon>Actinomycetota</taxon>
        <taxon>Actinomycetes</taxon>
        <taxon>Kitasatosporales</taxon>
        <taxon>Streptomycetaceae</taxon>
        <taxon>Streptomyces</taxon>
    </lineage>
</organism>
<feature type="region of interest" description="Disordered" evidence="1">
    <location>
        <begin position="1"/>
        <end position="56"/>
    </location>
</feature>
<proteinExistence type="predicted"/>
<dbReference type="EMBL" id="MIGA01000120">
    <property type="protein sequence ID" value="OSY34722.1"/>
    <property type="molecule type" value="Genomic_DNA"/>
</dbReference>
<protein>
    <submittedName>
        <fullName evidence="2">Uncharacterized protein</fullName>
    </submittedName>
</protein>
<feature type="compositionally biased region" description="Basic and acidic residues" evidence="1">
    <location>
        <begin position="172"/>
        <end position="187"/>
    </location>
</feature>
<gene>
    <name evidence="2" type="ORF">BG653_07374</name>
</gene>
<feature type="compositionally biased region" description="Basic and acidic residues" evidence="1">
    <location>
        <begin position="1"/>
        <end position="27"/>
    </location>
</feature>
<name>A0ABX3XKL7_STRPT</name>
<feature type="region of interest" description="Disordered" evidence="1">
    <location>
        <begin position="172"/>
        <end position="201"/>
    </location>
</feature>